<dbReference type="Pfam" id="PF02321">
    <property type="entry name" value="OEP"/>
    <property type="match status" value="1"/>
</dbReference>
<dbReference type="Gene3D" id="2.20.200.10">
    <property type="entry name" value="Outer membrane efflux proteins (OEP)"/>
    <property type="match status" value="1"/>
</dbReference>
<dbReference type="PANTHER" id="PTHR30203:SF33">
    <property type="entry name" value="BLR4455 PROTEIN"/>
    <property type="match status" value="1"/>
</dbReference>
<accession>A0A430C8X3</accession>
<organism evidence="2 3">
    <name type="scientific">Sphingobium yanoikuyae</name>
    <name type="common">Sphingomonas yanoikuyae</name>
    <dbReference type="NCBI Taxonomy" id="13690"/>
    <lineage>
        <taxon>Bacteria</taxon>
        <taxon>Pseudomonadati</taxon>
        <taxon>Pseudomonadota</taxon>
        <taxon>Alphaproteobacteria</taxon>
        <taxon>Sphingomonadales</taxon>
        <taxon>Sphingomonadaceae</taxon>
        <taxon>Sphingobium</taxon>
    </lineage>
</organism>
<protein>
    <submittedName>
        <fullName evidence="2">TolC family protein</fullName>
    </submittedName>
</protein>
<dbReference type="InterPro" id="IPR003423">
    <property type="entry name" value="OMP_efflux"/>
</dbReference>
<dbReference type="GO" id="GO:0015562">
    <property type="term" value="F:efflux transmembrane transporter activity"/>
    <property type="evidence" value="ECO:0007669"/>
    <property type="project" value="InterPro"/>
</dbReference>
<gene>
    <name evidence="2" type="ORF">DAH51_01960</name>
</gene>
<dbReference type="AlphaFoldDB" id="A0A430C8X3"/>
<proteinExistence type="inferred from homology"/>
<evidence type="ECO:0000313" key="3">
    <source>
        <dbReference type="Proteomes" id="UP000287401"/>
    </source>
</evidence>
<sequence length="177" mass="19433">MPEDLQPEQPSRLSAQTCSLSCSYRLHFLRSWSFAWTVGLTGTQRLYDGRRTNARIRAAKAVAEADRLDYERVVRAAFRDVEDALVNINTERNRRTSLAASASDSERALARASQLYRGGLVGYLNVLVAQQAVYRAQDSLAQSDLAQIQSTIALFKTLGGGAPNCAEKCSNSDGTVE</sequence>
<evidence type="ECO:0000256" key="1">
    <source>
        <dbReference type="ARBA" id="ARBA00007613"/>
    </source>
</evidence>
<dbReference type="InterPro" id="IPR010131">
    <property type="entry name" value="MdtP/NodT-like"/>
</dbReference>
<reference evidence="2 3" key="1">
    <citation type="submission" date="2018-07" db="EMBL/GenBank/DDBJ databases">
        <title>Genomic and Epidemiologic Investigation of an Indolent Hospital Outbreak.</title>
        <authorList>
            <person name="Johnson R.C."/>
            <person name="Deming C."/>
            <person name="Conlan S."/>
            <person name="Zellmer C.J."/>
            <person name="Michelin A.V."/>
            <person name="Lee-Lin S."/>
            <person name="Thomas P.J."/>
            <person name="Park M."/>
            <person name="Weingarten R.A."/>
            <person name="Less J."/>
            <person name="Dekker J.P."/>
            <person name="Frank K.M."/>
            <person name="Musser K.A."/>
            <person name="Mcquiston J.R."/>
            <person name="Henderson D.K."/>
            <person name="Lau A.F."/>
            <person name="Palmore T.N."/>
            <person name="Segre J.A."/>
        </authorList>
    </citation>
    <scope>NUCLEOTIDE SEQUENCE [LARGE SCALE GENOMIC DNA]</scope>
    <source>
        <strain evidence="2 3">SK-NIH.Env6_1116</strain>
    </source>
</reference>
<comment type="similarity">
    <text evidence="1">Belongs to the outer membrane factor (OMF) (TC 1.B.17) family.</text>
</comment>
<comment type="caution">
    <text evidence="2">The sequence shown here is derived from an EMBL/GenBank/DDBJ whole genome shotgun (WGS) entry which is preliminary data.</text>
</comment>
<name>A0A430C8X3_SPHYA</name>
<dbReference type="PANTHER" id="PTHR30203">
    <property type="entry name" value="OUTER MEMBRANE CATION EFFLUX PROTEIN"/>
    <property type="match status" value="1"/>
</dbReference>
<dbReference type="SUPFAM" id="SSF56954">
    <property type="entry name" value="Outer membrane efflux proteins (OEP)"/>
    <property type="match status" value="1"/>
</dbReference>
<dbReference type="EMBL" id="QRAL01000002">
    <property type="protein sequence ID" value="RSU61387.1"/>
    <property type="molecule type" value="Genomic_DNA"/>
</dbReference>
<dbReference type="RefSeq" id="WP_125997102.1">
    <property type="nucleotide sequence ID" value="NZ_QRAL01000002.1"/>
</dbReference>
<evidence type="ECO:0000313" key="2">
    <source>
        <dbReference type="EMBL" id="RSU61387.1"/>
    </source>
</evidence>
<dbReference type="Gene3D" id="1.20.1600.10">
    <property type="entry name" value="Outer membrane efflux proteins (OEP)"/>
    <property type="match status" value="1"/>
</dbReference>
<dbReference type="Proteomes" id="UP000287401">
    <property type="component" value="Unassembled WGS sequence"/>
</dbReference>